<feature type="region of interest" description="Disordered" evidence="1">
    <location>
        <begin position="271"/>
        <end position="298"/>
    </location>
</feature>
<evidence type="ECO:0000256" key="1">
    <source>
        <dbReference type="SAM" id="MobiDB-lite"/>
    </source>
</evidence>
<evidence type="ECO:0000259" key="2">
    <source>
        <dbReference type="PROSITE" id="PS51387"/>
    </source>
</evidence>
<dbReference type="InterPro" id="IPR036318">
    <property type="entry name" value="FAD-bd_PCMH-like_sf"/>
</dbReference>
<gene>
    <name evidence="3" type="ORF">ACFO6S_08015</name>
</gene>
<dbReference type="InterPro" id="IPR016169">
    <property type="entry name" value="FAD-bd_PCMH_sub2"/>
</dbReference>
<accession>A0ABV9FS00</accession>
<protein>
    <submittedName>
        <fullName evidence="3">FAD binding domain-containing protein</fullName>
    </submittedName>
</protein>
<dbReference type="PANTHER" id="PTHR42659:SF9">
    <property type="entry name" value="XANTHINE DEHYDROGENASE FAD-BINDING SUBUNIT XDHB-RELATED"/>
    <property type="match status" value="1"/>
</dbReference>
<dbReference type="RefSeq" id="WP_378415748.1">
    <property type="nucleotide sequence ID" value="NZ_JBHSFO010000003.1"/>
</dbReference>
<dbReference type="InterPro" id="IPR002346">
    <property type="entry name" value="Mopterin_DH_FAD-bd"/>
</dbReference>
<dbReference type="EMBL" id="JBHSFO010000003">
    <property type="protein sequence ID" value="MFC4603620.1"/>
    <property type="molecule type" value="Genomic_DNA"/>
</dbReference>
<sequence length="298" mass="32293">MDLNTVTEVVRRPYDRPGAHWRDGDAWLAGGTWLFSVPQPDLRRLVDLTALGWDALTVTDAGLEIGATCTIAELYAFAPHCDSNAASLITTSCEAFLSSFKVWHSATVGGNICLSLPAGPMITLAVALDATYTLWAADGSHRTVAAADFVTGDHRNVLGPGEILRSVDVPAAALRRRHTHRRFTLTRLGRSTLFTVGTQTPGTDDLTLTVTAGTTRPIRLMFDSMPDATTLRRSLDALPDDVWFDDPNGAPDHRRHLARHFAEEIRAELAGTGPPSERHVHSIGSNERFRSFDGGAGS</sequence>
<keyword evidence="4" id="KW-1185">Reference proteome</keyword>
<dbReference type="PROSITE" id="PS51387">
    <property type="entry name" value="FAD_PCMH"/>
    <property type="match status" value="1"/>
</dbReference>
<name>A0ABV9FS00_9NOCA</name>
<evidence type="ECO:0000313" key="4">
    <source>
        <dbReference type="Proteomes" id="UP001595914"/>
    </source>
</evidence>
<feature type="domain" description="FAD-binding PCMH-type" evidence="2">
    <location>
        <begin position="1"/>
        <end position="174"/>
    </location>
</feature>
<dbReference type="Pfam" id="PF00941">
    <property type="entry name" value="FAD_binding_5"/>
    <property type="match status" value="1"/>
</dbReference>
<proteinExistence type="predicted"/>
<dbReference type="SUPFAM" id="SSF56176">
    <property type="entry name" value="FAD-binding/transporter-associated domain-like"/>
    <property type="match status" value="1"/>
</dbReference>
<reference evidence="4" key="1">
    <citation type="journal article" date="2019" name="Int. J. Syst. Evol. Microbiol.">
        <title>The Global Catalogue of Microorganisms (GCM) 10K type strain sequencing project: providing services to taxonomists for standard genome sequencing and annotation.</title>
        <authorList>
            <consortium name="The Broad Institute Genomics Platform"/>
            <consortium name="The Broad Institute Genome Sequencing Center for Infectious Disease"/>
            <person name="Wu L."/>
            <person name="Ma J."/>
        </authorList>
    </citation>
    <scope>NUCLEOTIDE SEQUENCE [LARGE SCALE GENOMIC DNA]</scope>
    <source>
        <strain evidence="4">CCUG 54520</strain>
    </source>
</reference>
<dbReference type="InterPro" id="IPR051312">
    <property type="entry name" value="Diverse_Substr_Oxidored"/>
</dbReference>
<dbReference type="Gene3D" id="3.30.465.10">
    <property type="match status" value="1"/>
</dbReference>
<dbReference type="InterPro" id="IPR016166">
    <property type="entry name" value="FAD-bd_PCMH"/>
</dbReference>
<evidence type="ECO:0000313" key="3">
    <source>
        <dbReference type="EMBL" id="MFC4603620.1"/>
    </source>
</evidence>
<dbReference type="Proteomes" id="UP001595914">
    <property type="component" value="Unassembled WGS sequence"/>
</dbReference>
<organism evidence="3 4">
    <name type="scientific">Rhodococcus kronopolitis</name>
    <dbReference type="NCBI Taxonomy" id="1460226"/>
    <lineage>
        <taxon>Bacteria</taxon>
        <taxon>Bacillati</taxon>
        <taxon>Actinomycetota</taxon>
        <taxon>Actinomycetes</taxon>
        <taxon>Mycobacteriales</taxon>
        <taxon>Nocardiaceae</taxon>
        <taxon>Rhodococcus</taxon>
    </lineage>
</organism>
<comment type="caution">
    <text evidence="3">The sequence shown here is derived from an EMBL/GenBank/DDBJ whole genome shotgun (WGS) entry which is preliminary data.</text>
</comment>
<dbReference type="PANTHER" id="PTHR42659">
    <property type="entry name" value="XANTHINE DEHYDROGENASE SUBUNIT C-RELATED"/>
    <property type="match status" value="1"/>
</dbReference>